<dbReference type="Pfam" id="PF19574">
    <property type="entry name" value="LolA_3"/>
    <property type="match status" value="1"/>
</dbReference>
<keyword evidence="1 2" id="KW-0732">Signal</keyword>
<evidence type="ECO:0000256" key="1">
    <source>
        <dbReference type="ARBA" id="ARBA00022729"/>
    </source>
</evidence>
<dbReference type="InterPro" id="IPR029046">
    <property type="entry name" value="LolA/LolB/LppX"/>
</dbReference>
<dbReference type="SUPFAM" id="SSF89392">
    <property type="entry name" value="Prokaryotic lipoproteins and lipoprotein localization factors"/>
    <property type="match status" value="1"/>
</dbReference>
<protein>
    <recommendedName>
        <fullName evidence="5">Acyltransferase</fullName>
    </recommendedName>
</protein>
<evidence type="ECO:0000313" key="3">
    <source>
        <dbReference type="EMBL" id="QEL65520.1"/>
    </source>
</evidence>
<dbReference type="Gene3D" id="2.50.20.10">
    <property type="entry name" value="Lipoprotein localisation LolA/LolB/LppX"/>
    <property type="match status" value="1"/>
</dbReference>
<dbReference type="InterPro" id="IPR004564">
    <property type="entry name" value="OM_lipoprot_carrier_LolA-like"/>
</dbReference>
<keyword evidence="4" id="KW-1185">Reference proteome</keyword>
<sequence>MTPFRLERLARTALFAALLALPSGAALAADFDLGQLMQTLAQNRGNRAVFVEKKYLAVLDKPVESSGELLYVAPGRLEKRTLKPRPESVVLDGGILTVERGKQRHQLVLQDYPEVSAFVESIRGTLAGDRKALERVYGLHLEGSLERWTLYLLPNDPKMAALVSRIRIAGTKGEVRSVEILQADGDRSVMAIDKAGAP</sequence>
<evidence type="ECO:0000313" key="4">
    <source>
        <dbReference type="Proteomes" id="UP000323671"/>
    </source>
</evidence>
<proteinExistence type="predicted"/>
<dbReference type="KEGG" id="otr:OTERR_20440"/>
<accession>A0A5C1E9G2</accession>
<dbReference type="AlphaFoldDB" id="A0A5C1E9G2"/>
<dbReference type="RefSeq" id="WP_223115930.1">
    <property type="nucleotide sequence ID" value="NZ_CP022579.1"/>
</dbReference>
<dbReference type="Proteomes" id="UP000323671">
    <property type="component" value="Chromosome"/>
</dbReference>
<evidence type="ECO:0008006" key="5">
    <source>
        <dbReference type="Google" id="ProtNLM"/>
    </source>
</evidence>
<dbReference type="CDD" id="cd16325">
    <property type="entry name" value="LolA"/>
    <property type="match status" value="1"/>
</dbReference>
<reference evidence="3 4" key="1">
    <citation type="submission" date="2017-07" db="EMBL/GenBank/DDBJ databases">
        <title>Complete genome sequence of Oryzomicrobium terrae TPP412.</title>
        <authorList>
            <person name="Chiu L.-W."/>
            <person name="Lo K.-J."/>
            <person name="Tsai Y.-M."/>
            <person name="Lin S.-S."/>
            <person name="Kuo C.-H."/>
            <person name="Liu C.-T."/>
        </authorList>
    </citation>
    <scope>NUCLEOTIDE SEQUENCE [LARGE SCALE GENOMIC DNA]</scope>
    <source>
        <strain evidence="3 4">TPP412</strain>
    </source>
</reference>
<organism evidence="3 4">
    <name type="scientific">Oryzomicrobium terrae</name>
    <dbReference type="NCBI Taxonomy" id="1735038"/>
    <lineage>
        <taxon>Bacteria</taxon>
        <taxon>Pseudomonadati</taxon>
        <taxon>Pseudomonadota</taxon>
        <taxon>Betaproteobacteria</taxon>
        <taxon>Rhodocyclales</taxon>
        <taxon>Rhodocyclaceae</taxon>
        <taxon>Oryzomicrobium</taxon>
    </lineage>
</organism>
<feature type="chain" id="PRO_5022863135" description="Acyltransferase" evidence="2">
    <location>
        <begin position="29"/>
        <end position="198"/>
    </location>
</feature>
<feature type="signal peptide" evidence="2">
    <location>
        <begin position="1"/>
        <end position="28"/>
    </location>
</feature>
<gene>
    <name evidence="3" type="ORF">OTERR_20440</name>
</gene>
<dbReference type="EMBL" id="CP022579">
    <property type="protein sequence ID" value="QEL65520.1"/>
    <property type="molecule type" value="Genomic_DNA"/>
</dbReference>
<evidence type="ECO:0000256" key="2">
    <source>
        <dbReference type="SAM" id="SignalP"/>
    </source>
</evidence>
<name>A0A5C1E9G2_9RHOO</name>